<dbReference type="InterPro" id="IPR001387">
    <property type="entry name" value="Cro/C1-type_HTH"/>
</dbReference>
<dbReference type="GO" id="GO:0003677">
    <property type="term" value="F:DNA binding"/>
    <property type="evidence" value="ECO:0007669"/>
    <property type="project" value="UniProtKB-KW"/>
</dbReference>
<dbReference type="OrthoDB" id="2365258at2"/>
<dbReference type="PANTHER" id="PTHR46558">
    <property type="entry name" value="TRACRIPTIONAL REGULATORY PROTEIN-RELATED-RELATED"/>
    <property type="match status" value="1"/>
</dbReference>
<dbReference type="EMBL" id="QLUW01000004">
    <property type="protein sequence ID" value="RAP74482.1"/>
    <property type="molecule type" value="Genomic_DNA"/>
</dbReference>
<dbReference type="CDD" id="cd00093">
    <property type="entry name" value="HTH_XRE"/>
    <property type="match status" value="1"/>
</dbReference>
<accession>A0A328TXR0</accession>
<organism evidence="3 4">
    <name type="scientific">Paenibacillus montanisoli</name>
    <dbReference type="NCBI Taxonomy" id="2081970"/>
    <lineage>
        <taxon>Bacteria</taxon>
        <taxon>Bacillati</taxon>
        <taxon>Bacillota</taxon>
        <taxon>Bacilli</taxon>
        <taxon>Bacillales</taxon>
        <taxon>Paenibacillaceae</taxon>
        <taxon>Paenibacillus</taxon>
    </lineage>
</organism>
<dbReference type="PANTHER" id="PTHR46558:SF13">
    <property type="entry name" value="HTH-TYPE TRANSCRIPTIONAL REGULATOR IMMR"/>
    <property type="match status" value="1"/>
</dbReference>
<reference evidence="3 4" key="1">
    <citation type="submission" date="2018-06" db="EMBL/GenBank/DDBJ databases">
        <title>Paenibacillus montanisoli sp. nov., isolated from mountain area soil.</title>
        <authorList>
            <person name="Wu M."/>
        </authorList>
    </citation>
    <scope>NUCLEOTIDE SEQUENCE [LARGE SCALE GENOMIC DNA]</scope>
    <source>
        <strain evidence="3 4">RA17</strain>
    </source>
</reference>
<dbReference type="SUPFAM" id="SSF47413">
    <property type="entry name" value="lambda repressor-like DNA-binding domains"/>
    <property type="match status" value="1"/>
</dbReference>
<dbReference type="Pfam" id="PF01381">
    <property type="entry name" value="HTH_3"/>
    <property type="match status" value="1"/>
</dbReference>
<sequence length="143" mass="16143">MNNQNLKRWTMSLGTRLKELRRAKKLTQKEVANRLEIDNTTISKWEADVYEPNTVTLVKLATLYETSVDQLLGRVPSIDYQRMLNNPALKDQSAGYEAPVTGRVLYGGSEHYTEEELAIADAAARAAVEAYRKGKARAQKNDQ</sequence>
<feature type="domain" description="HTH cro/C1-type" evidence="2">
    <location>
        <begin position="17"/>
        <end position="71"/>
    </location>
</feature>
<dbReference type="SMART" id="SM00530">
    <property type="entry name" value="HTH_XRE"/>
    <property type="match status" value="1"/>
</dbReference>
<evidence type="ECO:0000313" key="4">
    <source>
        <dbReference type="Proteomes" id="UP000249260"/>
    </source>
</evidence>
<proteinExistence type="predicted"/>
<name>A0A328TXR0_9BACL</name>
<evidence type="ECO:0000259" key="2">
    <source>
        <dbReference type="PROSITE" id="PS50943"/>
    </source>
</evidence>
<dbReference type="Proteomes" id="UP000249260">
    <property type="component" value="Unassembled WGS sequence"/>
</dbReference>
<comment type="caution">
    <text evidence="3">The sequence shown here is derived from an EMBL/GenBank/DDBJ whole genome shotgun (WGS) entry which is preliminary data.</text>
</comment>
<keyword evidence="4" id="KW-1185">Reference proteome</keyword>
<dbReference type="AlphaFoldDB" id="A0A328TXR0"/>
<evidence type="ECO:0000313" key="3">
    <source>
        <dbReference type="EMBL" id="RAP74482.1"/>
    </source>
</evidence>
<gene>
    <name evidence="3" type="ORF">DL346_20660</name>
</gene>
<evidence type="ECO:0000256" key="1">
    <source>
        <dbReference type="ARBA" id="ARBA00023125"/>
    </source>
</evidence>
<dbReference type="PROSITE" id="PS50943">
    <property type="entry name" value="HTH_CROC1"/>
    <property type="match status" value="1"/>
</dbReference>
<protein>
    <recommendedName>
        <fullName evidence="2">HTH cro/C1-type domain-containing protein</fullName>
    </recommendedName>
</protein>
<keyword evidence="1" id="KW-0238">DNA-binding</keyword>
<dbReference type="InterPro" id="IPR010982">
    <property type="entry name" value="Lambda_DNA-bd_dom_sf"/>
</dbReference>
<dbReference type="Gene3D" id="1.10.260.40">
    <property type="entry name" value="lambda repressor-like DNA-binding domains"/>
    <property type="match status" value="1"/>
</dbReference>